<evidence type="ECO:0000313" key="1">
    <source>
        <dbReference type="EMBL" id="KAJ8955528.1"/>
    </source>
</evidence>
<evidence type="ECO:0000313" key="2">
    <source>
        <dbReference type="Proteomes" id="UP001162162"/>
    </source>
</evidence>
<comment type="caution">
    <text evidence="1">The sequence shown here is derived from an EMBL/GenBank/DDBJ whole genome shotgun (WGS) entry which is preliminary data.</text>
</comment>
<dbReference type="InterPro" id="IPR029071">
    <property type="entry name" value="Ubiquitin-like_domsf"/>
</dbReference>
<dbReference type="PANTHER" id="PTHR11243:SF38">
    <property type="entry name" value="GROWTH FACTOR RECEPTOR-BOUND PROTEIN 14-LIKE ISOFORM X1"/>
    <property type="match status" value="1"/>
</dbReference>
<sequence>MAEELGQKFCQDVKDLKTIKIRTNLEILTSDSDSAGQNTEELVFYNDDESFQSVVVEKNLCASDLCQLLAMKNRVAKSVHWSIVEYWVDLGLVLIDETLQPVSLDGTDN</sequence>
<dbReference type="SUPFAM" id="SSF54236">
    <property type="entry name" value="Ubiquitin-like"/>
    <property type="match status" value="1"/>
</dbReference>
<protein>
    <submittedName>
        <fullName evidence="1">Uncharacterized protein</fullName>
    </submittedName>
</protein>
<keyword evidence="2" id="KW-1185">Reference proteome</keyword>
<reference evidence="1" key="1">
    <citation type="journal article" date="2023" name="Insect Mol. Biol.">
        <title>Genome sequencing provides insights into the evolution of gene families encoding plant cell wall-degrading enzymes in longhorned beetles.</title>
        <authorList>
            <person name="Shin N.R."/>
            <person name="Okamura Y."/>
            <person name="Kirsch R."/>
            <person name="Pauchet Y."/>
        </authorList>
    </citation>
    <scope>NUCLEOTIDE SEQUENCE</scope>
    <source>
        <strain evidence="1">AMC_N1</strain>
    </source>
</reference>
<organism evidence="1 2">
    <name type="scientific">Aromia moschata</name>
    <dbReference type="NCBI Taxonomy" id="1265417"/>
    <lineage>
        <taxon>Eukaryota</taxon>
        <taxon>Metazoa</taxon>
        <taxon>Ecdysozoa</taxon>
        <taxon>Arthropoda</taxon>
        <taxon>Hexapoda</taxon>
        <taxon>Insecta</taxon>
        <taxon>Pterygota</taxon>
        <taxon>Neoptera</taxon>
        <taxon>Endopterygota</taxon>
        <taxon>Coleoptera</taxon>
        <taxon>Polyphaga</taxon>
        <taxon>Cucujiformia</taxon>
        <taxon>Chrysomeloidea</taxon>
        <taxon>Cerambycidae</taxon>
        <taxon>Cerambycinae</taxon>
        <taxon>Callichromatini</taxon>
        <taxon>Aromia</taxon>
    </lineage>
</organism>
<dbReference type="Proteomes" id="UP001162162">
    <property type="component" value="Unassembled WGS sequence"/>
</dbReference>
<dbReference type="AlphaFoldDB" id="A0AAV8YU47"/>
<dbReference type="PANTHER" id="PTHR11243">
    <property type="entry name" value="GROWTH FACTOR RECEPTOR-BOUND PROTEIN"/>
    <property type="match status" value="1"/>
</dbReference>
<accession>A0AAV8YU47</accession>
<dbReference type="InterPro" id="IPR039664">
    <property type="entry name" value="GRB/APBB1IP"/>
</dbReference>
<dbReference type="Gene3D" id="3.10.20.90">
    <property type="entry name" value="Phosphatidylinositol 3-kinase Catalytic Subunit, Chain A, domain 1"/>
    <property type="match status" value="1"/>
</dbReference>
<proteinExistence type="predicted"/>
<name>A0AAV8YU47_9CUCU</name>
<dbReference type="EMBL" id="JAPWTK010000037">
    <property type="protein sequence ID" value="KAJ8955528.1"/>
    <property type="molecule type" value="Genomic_DNA"/>
</dbReference>
<gene>
    <name evidence="1" type="ORF">NQ318_001357</name>
</gene>